<dbReference type="AlphaFoldDB" id="A0A2R9SZA1"/>
<comment type="caution">
    <text evidence="1">The sequence shown here is derived from an EMBL/GenBank/DDBJ whole genome shotgun (WGS) entry which is preliminary data.</text>
</comment>
<proteinExistence type="predicted"/>
<gene>
    <name evidence="1" type="ORF">PVOR_07565</name>
</gene>
<dbReference type="Proteomes" id="UP000003094">
    <property type="component" value="Unassembled WGS sequence"/>
</dbReference>
<organism evidence="1 2">
    <name type="scientific">Paenibacillus vortex V453</name>
    <dbReference type="NCBI Taxonomy" id="715225"/>
    <lineage>
        <taxon>Bacteria</taxon>
        <taxon>Bacillati</taxon>
        <taxon>Bacillota</taxon>
        <taxon>Bacilli</taxon>
        <taxon>Bacillales</taxon>
        <taxon>Paenibacillaceae</taxon>
        <taxon>Paenibacillus</taxon>
    </lineage>
</organism>
<protein>
    <submittedName>
        <fullName evidence="1">Uncharacterized protein</fullName>
    </submittedName>
</protein>
<name>A0A2R9SZA1_9BACL</name>
<evidence type="ECO:0000313" key="1">
    <source>
        <dbReference type="EMBL" id="EFU42694.1"/>
    </source>
</evidence>
<evidence type="ECO:0000313" key="2">
    <source>
        <dbReference type="Proteomes" id="UP000003094"/>
    </source>
</evidence>
<keyword evidence="2" id="KW-1185">Reference proteome</keyword>
<accession>A0A2R9SZA1</accession>
<reference evidence="1 2" key="1">
    <citation type="journal article" date="2010" name="BMC Genomics">
        <title>Genome sequence of the pattern forming Paenibacillus vortex bacterium reveals potential for thriving in complex environments.</title>
        <authorList>
            <person name="Sirota-Madi A."/>
            <person name="Olender T."/>
            <person name="Helman Y."/>
            <person name="Ingham C."/>
            <person name="Brainis I."/>
            <person name="Roth D."/>
            <person name="Hagi E."/>
            <person name="Brodsky L."/>
            <person name="Leshkowitz D."/>
            <person name="Galatenko V."/>
            <person name="Nikolaev V."/>
            <person name="Mugasimangalam R.C."/>
            <person name="Bransburg-Zabary S."/>
            <person name="Gutnick D.L."/>
            <person name="Lancet D."/>
            <person name="Ben-Jacob E."/>
        </authorList>
    </citation>
    <scope>NUCLEOTIDE SEQUENCE [LARGE SCALE GENOMIC DNA]</scope>
    <source>
        <strain evidence="1 2">V453</strain>
    </source>
</reference>
<dbReference type="KEGG" id="pvo:PVOR_07565"/>
<sequence>MDILIIILAVIIIAYLIGIDRNIRIQNLYFKEVIKRLDMMLKNYSPYENKRDR</sequence>
<dbReference type="EMBL" id="ADHJ01000013">
    <property type="protein sequence ID" value="EFU42694.1"/>
    <property type="molecule type" value="Genomic_DNA"/>
</dbReference>